<feature type="region of interest" description="Disordered" evidence="2">
    <location>
        <begin position="1010"/>
        <end position="1041"/>
    </location>
</feature>
<dbReference type="InterPro" id="IPR045055">
    <property type="entry name" value="DNA2/NAM7-like"/>
</dbReference>
<feature type="domain" description="DNA2/NAM7 helicase helicase" evidence="3">
    <location>
        <begin position="607"/>
        <end position="679"/>
    </location>
</feature>
<dbReference type="InterPro" id="IPR057373">
    <property type="entry name" value="ZNFX1"/>
</dbReference>
<dbReference type="Pfam" id="PF13086">
    <property type="entry name" value="AAA_11"/>
    <property type="match status" value="2"/>
</dbReference>
<keyword evidence="1 6" id="KW-0347">Helicase</keyword>
<name>A0A9Q8SUB7_9PEZI</name>
<feature type="domain" description="DNA2/NAM7 helicase helicase" evidence="3">
    <location>
        <begin position="304"/>
        <end position="397"/>
    </location>
</feature>
<dbReference type="PANTHER" id="PTHR10887">
    <property type="entry name" value="DNA2/NAM7 HELICASE FAMILY"/>
    <property type="match status" value="1"/>
</dbReference>
<evidence type="ECO:0000259" key="5">
    <source>
        <dbReference type="Pfam" id="PF25396"/>
    </source>
</evidence>
<keyword evidence="7" id="KW-1185">Reference proteome</keyword>
<evidence type="ECO:0000313" key="7">
    <source>
        <dbReference type="Proteomes" id="UP000830671"/>
    </source>
</evidence>
<dbReference type="GO" id="GO:0031380">
    <property type="term" value="C:nuclear RNA-directed RNA polymerase complex"/>
    <property type="evidence" value="ECO:0007669"/>
    <property type="project" value="TreeGrafter"/>
</dbReference>
<dbReference type="Proteomes" id="UP000830671">
    <property type="component" value="Chromosome 4"/>
</dbReference>
<reference evidence="6" key="1">
    <citation type="journal article" date="2021" name="Mol. Plant Microbe Interact.">
        <title>Complete Genome Sequence of the Plant-Pathogenic Fungus Colletotrichum lupini.</title>
        <authorList>
            <person name="Baroncelli R."/>
            <person name="Pensec F."/>
            <person name="Da Lio D."/>
            <person name="Boufleur T."/>
            <person name="Vicente I."/>
            <person name="Sarrocco S."/>
            <person name="Picot A."/>
            <person name="Baraldi E."/>
            <person name="Sukno S."/>
            <person name="Thon M."/>
            <person name="Le Floch G."/>
        </authorList>
    </citation>
    <scope>NUCLEOTIDE SEQUENCE</scope>
    <source>
        <strain evidence="6">IMI 504893</strain>
    </source>
</reference>
<protein>
    <submittedName>
        <fullName evidence="6">Helicase required for RNAi-mediated heterochromatin assembly 1</fullName>
    </submittedName>
</protein>
<dbReference type="GeneID" id="73342435"/>
<dbReference type="GO" id="GO:0004386">
    <property type="term" value="F:helicase activity"/>
    <property type="evidence" value="ECO:0007669"/>
    <property type="project" value="UniProtKB-KW"/>
</dbReference>
<keyword evidence="1 6" id="KW-0067">ATP-binding</keyword>
<dbReference type="GO" id="GO:0031048">
    <property type="term" value="P:regulatory ncRNA-mediated heterochromatin formation"/>
    <property type="evidence" value="ECO:0007669"/>
    <property type="project" value="TreeGrafter"/>
</dbReference>
<dbReference type="EMBL" id="CP019476">
    <property type="protein sequence ID" value="UQC82946.1"/>
    <property type="molecule type" value="Genomic_DNA"/>
</dbReference>
<evidence type="ECO:0000256" key="1">
    <source>
        <dbReference type="ARBA" id="ARBA00022806"/>
    </source>
</evidence>
<evidence type="ECO:0000256" key="2">
    <source>
        <dbReference type="SAM" id="MobiDB-lite"/>
    </source>
</evidence>
<dbReference type="Pfam" id="PF13087">
    <property type="entry name" value="AAA_12"/>
    <property type="match status" value="1"/>
</dbReference>
<accession>A0A9Q8SUB7</accession>
<dbReference type="InterPro" id="IPR041679">
    <property type="entry name" value="DNA2/NAM7-like_C"/>
</dbReference>
<sequence>MSQKHPPERKIANPLSHLYVETSWRDTPELPQAEEIMKASYILPKNDGLNVVYPTKSAYLRAQYDLLRFEGTEPLRRAVQEYKSAPEMAESTETCIYTDVSNLLSIPNQYGIGSNWRCPKVSVRGVNIIRLGVMVRITFSAIRARQLINWPASQRVVPGTIVALSPASDHFRTQCIVAVVTGRYDDLAGNSTAPPPLDLEFSDPSITASFMEPDKEYVMVEARSNYFEAVRHVLEGLKQTAEDDSPFDKYFIGQFNTVDMSSSLPSSSTTLDISALHDGLQRPVPIYIPKQGDIPSHIQSKTRLDQSQLQALQRMITKNLAIVQGPPGTGKTHTSMAALKVLLSTQHSNVPIIVTAQKNDTVDELLVRCHNLGVDFVRLGGQAKDEVVASRTLFNLRTRSRGKTWSKSALEKRLVSLRFQAKLLLQRCFPPAHQELILPEHFREVGLISAEQYASVTKCWDGDVRSIAREGSQHLLGSWLGDQLLAQLPHRSVHVPLSDGIDNDEAASGPAISEKGSADNKKEQLSGKPILIARWNSIKYSKGVALNHKMAQELLVKNGNLWSIVPKYRGMVYHYLERRYLASTKLALSAIFRQLDNIVKKLKVARWQEDITAVRESKARIIGCTTTGLTKYRRLIAALRPRVMMIEEAAETREANITAALFPSLERIILVGDHMQLAPHADCLELSKPPFYLNVSLFQRLVERGLEHSTLQVQRRMAPDIRKLLNAWYPLLVDHPSTFDREAVPGMGLQSVLWFNHQRPESSDRYCSKVNTFEAYMIVGLYGHLVSNGTSPSEITILTFYSGQKACIEHRLRQTPGAGHLGPEVQTVDGYQGRENRIILISITRSPEDRTKPDSGFLNDLRRAIVALSRPRHLLVILGDMQNLLASSARPIWSEVLNRMEVSPTDYIPVFCKAHKSEIRIRQPGDWAKLAGKGGCSMRCGRPTAAQGATCGRKCHGGSCKPTVGTGRSYRPERLTSEVAGWKDASGHDIEVWENGRRIHTAHGEQRWLKTDARKSTARPHGQITGPGRSCNVHGTTSKSKTIEHGRVTHPLLDITSQVNAEPSPIKPTLETARTQPNIITQRFAAQLTNHSVTKDFCEESHEAPFLSTPHEASGMVGATPAAGYRKAEAKIFLRWREAEMEAVHDRRIASFSF</sequence>
<proteinExistence type="predicted"/>
<dbReference type="RefSeq" id="XP_049144568.1">
    <property type="nucleotide sequence ID" value="XM_049287425.1"/>
</dbReference>
<dbReference type="AlphaFoldDB" id="A0A9Q8SUB7"/>
<dbReference type="Pfam" id="PF25396">
    <property type="entry name" value="ZNFX1"/>
    <property type="match status" value="1"/>
</dbReference>
<keyword evidence="1 6" id="KW-0547">Nucleotide-binding</keyword>
<feature type="domain" description="DNA2/NAM7 helicase-like C-terminal" evidence="4">
    <location>
        <begin position="693"/>
        <end position="881"/>
    </location>
</feature>
<evidence type="ECO:0000313" key="6">
    <source>
        <dbReference type="EMBL" id="UQC82946.1"/>
    </source>
</evidence>
<feature type="domain" description="ZNFX1" evidence="5">
    <location>
        <begin position="120"/>
        <end position="223"/>
    </location>
</feature>
<gene>
    <name evidence="6" type="ORF">CLUP02_08436</name>
</gene>
<evidence type="ECO:0000259" key="4">
    <source>
        <dbReference type="Pfam" id="PF13087"/>
    </source>
</evidence>
<dbReference type="Gene3D" id="3.40.50.300">
    <property type="entry name" value="P-loop containing nucleotide triphosphate hydrolases"/>
    <property type="match status" value="3"/>
</dbReference>
<dbReference type="InterPro" id="IPR027417">
    <property type="entry name" value="P-loop_NTPase"/>
</dbReference>
<dbReference type="KEGG" id="clup:CLUP02_08436"/>
<dbReference type="SUPFAM" id="SSF52540">
    <property type="entry name" value="P-loop containing nucleoside triphosphate hydrolases"/>
    <property type="match status" value="1"/>
</dbReference>
<dbReference type="InterPro" id="IPR047187">
    <property type="entry name" value="SF1_C_Upf1"/>
</dbReference>
<dbReference type="CDD" id="cd18808">
    <property type="entry name" value="SF1_C_Upf1"/>
    <property type="match status" value="1"/>
</dbReference>
<keyword evidence="1 6" id="KW-0378">Hydrolase</keyword>
<dbReference type="PANTHER" id="PTHR10887:SF341">
    <property type="entry name" value="NFX1-TYPE ZINC FINGER-CONTAINING PROTEIN 1"/>
    <property type="match status" value="1"/>
</dbReference>
<evidence type="ECO:0000259" key="3">
    <source>
        <dbReference type="Pfam" id="PF13086"/>
    </source>
</evidence>
<dbReference type="InterPro" id="IPR041677">
    <property type="entry name" value="DNA2/NAM7_AAA_11"/>
</dbReference>
<organism evidence="6 7">
    <name type="scientific">Colletotrichum lupini</name>
    <dbReference type="NCBI Taxonomy" id="145971"/>
    <lineage>
        <taxon>Eukaryota</taxon>
        <taxon>Fungi</taxon>
        <taxon>Dikarya</taxon>
        <taxon>Ascomycota</taxon>
        <taxon>Pezizomycotina</taxon>
        <taxon>Sordariomycetes</taxon>
        <taxon>Hypocreomycetidae</taxon>
        <taxon>Glomerellales</taxon>
        <taxon>Glomerellaceae</taxon>
        <taxon>Colletotrichum</taxon>
        <taxon>Colletotrichum acutatum species complex</taxon>
    </lineage>
</organism>